<evidence type="ECO:0000256" key="7">
    <source>
        <dbReference type="SAM" id="Phobius"/>
    </source>
</evidence>
<evidence type="ECO:0000256" key="3">
    <source>
        <dbReference type="ARBA" id="ARBA00022989"/>
    </source>
</evidence>
<proteinExistence type="inferred from homology"/>
<dbReference type="PANTHER" id="PTHR33048">
    <property type="entry name" value="PTH11-LIKE INTEGRAL MEMBRANE PROTEIN (AFU_ORTHOLOGUE AFUA_5G11245)"/>
    <property type="match status" value="1"/>
</dbReference>
<dbReference type="Proteomes" id="UP001166286">
    <property type="component" value="Unassembled WGS sequence"/>
</dbReference>
<dbReference type="AlphaFoldDB" id="A0AA39QS78"/>
<protein>
    <recommendedName>
        <fullName evidence="8">Rhodopsin domain-containing protein</fullName>
    </recommendedName>
</protein>
<dbReference type="InterPro" id="IPR049326">
    <property type="entry name" value="Rhodopsin_dom_fungi"/>
</dbReference>
<dbReference type="EMBL" id="JAFEKC020000021">
    <property type="protein sequence ID" value="KAK0508203.1"/>
    <property type="molecule type" value="Genomic_DNA"/>
</dbReference>
<feature type="transmembrane region" description="Helical" evidence="7">
    <location>
        <begin position="6"/>
        <end position="28"/>
    </location>
</feature>
<keyword evidence="10" id="KW-1185">Reference proteome</keyword>
<sequence>MYSPSGLVAAGIILPLLGVFAVSLRFYVRSQSKHSVGIDDWMILTACIMVCGMGAIQVIAAETGELGRDMLPVVTARARREAKFIYAVTIIEKFAYGCIKLSVCLFYRRIFSVSRRFLIVNNVVMALICCWAFAFFFAEVFLCGLHPGVLWSGNTTNQGCASQLLVLLWFAITDVLGDIAVLAMPYPCIVKLQMNKKEKLGISGVFLLGTLALAAGITRLGFVAQNFTEPSIFYNAEGQILNSPTTTAPFLFTIVELSAGIVAACLPTLAPLLRKTLGLSSMVASFRHTRMFNRTKQQTNYLPSYQGNSSSGKRSDCNILAVEEIHQASRATSGVSTRQEGLERSGDEIIC</sequence>
<dbReference type="GO" id="GO:0016020">
    <property type="term" value="C:membrane"/>
    <property type="evidence" value="ECO:0007669"/>
    <property type="project" value="UniProtKB-SubCell"/>
</dbReference>
<evidence type="ECO:0000313" key="9">
    <source>
        <dbReference type="EMBL" id="KAK0508203.1"/>
    </source>
</evidence>
<dbReference type="PANTHER" id="PTHR33048:SF134">
    <property type="entry name" value="INTEGRAL MEMBRANE PROTEIN"/>
    <property type="match status" value="1"/>
</dbReference>
<keyword evidence="4 7" id="KW-0472">Membrane</keyword>
<comment type="subcellular location">
    <subcellularLocation>
        <location evidence="1">Membrane</location>
        <topology evidence="1">Multi-pass membrane protein</topology>
    </subcellularLocation>
</comment>
<reference evidence="9" key="1">
    <citation type="submission" date="2023-03" db="EMBL/GenBank/DDBJ databases">
        <title>Complete genome of Cladonia borealis.</title>
        <authorList>
            <person name="Park H."/>
        </authorList>
    </citation>
    <scope>NUCLEOTIDE SEQUENCE</scope>
    <source>
        <strain evidence="9">ANT050790</strain>
    </source>
</reference>
<feature type="transmembrane region" description="Helical" evidence="7">
    <location>
        <begin position="84"/>
        <end position="107"/>
    </location>
</feature>
<dbReference type="InterPro" id="IPR052337">
    <property type="entry name" value="SAT4-like"/>
</dbReference>
<evidence type="ECO:0000256" key="5">
    <source>
        <dbReference type="ARBA" id="ARBA00038359"/>
    </source>
</evidence>
<feature type="region of interest" description="Disordered" evidence="6">
    <location>
        <begin position="331"/>
        <end position="351"/>
    </location>
</feature>
<feature type="transmembrane region" description="Helical" evidence="7">
    <location>
        <begin position="40"/>
        <end position="60"/>
    </location>
</feature>
<dbReference type="Pfam" id="PF20684">
    <property type="entry name" value="Fung_rhodopsin"/>
    <property type="match status" value="1"/>
</dbReference>
<evidence type="ECO:0000313" key="10">
    <source>
        <dbReference type="Proteomes" id="UP001166286"/>
    </source>
</evidence>
<keyword evidence="3 7" id="KW-1133">Transmembrane helix</keyword>
<feature type="domain" description="Rhodopsin" evidence="8">
    <location>
        <begin position="24"/>
        <end position="275"/>
    </location>
</feature>
<feature type="transmembrane region" description="Helical" evidence="7">
    <location>
        <begin position="162"/>
        <end position="188"/>
    </location>
</feature>
<accession>A0AA39QS78</accession>
<feature type="transmembrane region" description="Helical" evidence="7">
    <location>
        <begin position="119"/>
        <end position="142"/>
    </location>
</feature>
<feature type="transmembrane region" description="Helical" evidence="7">
    <location>
        <begin position="250"/>
        <end position="273"/>
    </location>
</feature>
<evidence type="ECO:0000256" key="4">
    <source>
        <dbReference type="ARBA" id="ARBA00023136"/>
    </source>
</evidence>
<gene>
    <name evidence="9" type="ORF">JMJ35_009287</name>
</gene>
<keyword evidence="2 7" id="KW-0812">Transmembrane</keyword>
<feature type="compositionally biased region" description="Basic and acidic residues" evidence="6">
    <location>
        <begin position="340"/>
        <end position="351"/>
    </location>
</feature>
<comment type="similarity">
    <text evidence="5">Belongs to the SAT4 family.</text>
</comment>
<evidence type="ECO:0000256" key="1">
    <source>
        <dbReference type="ARBA" id="ARBA00004141"/>
    </source>
</evidence>
<organism evidence="9 10">
    <name type="scientific">Cladonia borealis</name>
    <dbReference type="NCBI Taxonomy" id="184061"/>
    <lineage>
        <taxon>Eukaryota</taxon>
        <taxon>Fungi</taxon>
        <taxon>Dikarya</taxon>
        <taxon>Ascomycota</taxon>
        <taxon>Pezizomycotina</taxon>
        <taxon>Lecanoromycetes</taxon>
        <taxon>OSLEUM clade</taxon>
        <taxon>Lecanoromycetidae</taxon>
        <taxon>Lecanorales</taxon>
        <taxon>Lecanorineae</taxon>
        <taxon>Cladoniaceae</taxon>
        <taxon>Cladonia</taxon>
    </lineage>
</organism>
<evidence type="ECO:0000256" key="2">
    <source>
        <dbReference type="ARBA" id="ARBA00022692"/>
    </source>
</evidence>
<comment type="caution">
    <text evidence="9">The sequence shown here is derived from an EMBL/GenBank/DDBJ whole genome shotgun (WGS) entry which is preliminary data.</text>
</comment>
<feature type="transmembrane region" description="Helical" evidence="7">
    <location>
        <begin position="200"/>
        <end position="222"/>
    </location>
</feature>
<name>A0AA39QS78_9LECA</name>
<evidence type="ECO:0000259" key="8">
    <source>
        <dbReference type="Pfam" id="PF20684"/>
    </source>
</evidence>
<evidence type="ECO:0000256" key="6">
    <source>
        <dbReference type="SAM" id="MobiDB-lite"/>
    </source>
</evidence>